<organism evidence="3">
    <name type="scientific">uncultured Mycobacteriales bacterium</name>
    <dbReference type="NCBI Taxonomy" id="581187"/>
    <lineage>
        <taxon>Bacteria</taxon>
        <taxon>Bacillati</taxon>
        <taxon>Actinomycetota</taxon>
        <taxon>Actinomycetes</taxon>
        <taxon>Mycobacteriales</taxon>
        <taxon>environmental samples</taxon>
    </lineage>
</organism>
<dbReference type="GO" id="GO:0050660">
    <property type="term" value="F:flavin adenine dinucleotide binding"/>
    <property type="evidence" value="ECO:0007669"/>
    <property type="project" value="InterPro"/>
</dbReference>
<gene>
    <name evidence="3" type="ORF">AVDCRST_MAG41-4578</name>
</gene>
<dbReference type="InterPro" id="IPR016167">
    <property type="entry name" value="FAD-bd_PCMH_sub1"/>
</dbReference>
<dbReference type="Gene3D" id="3.30.43.10">
    <property type="entry name" value="Uridine Diphospho-n-acetylenolpyruvylglucosamine Reductase, domain 2"/>
    <property type="match status" value="1"/>
</dbReference>
<sequence length="64" mass="6805">MLLSAPRFALPETVAEVTATLADRPGAVLVAGGTEVMPDLLWRRRSAEGFVSLRRVTALRAVAA</sequence>
<reference evidence="3" key="1">
    <citation type="submission" date="2020-02" db="EMBL/GenBank/DDBJ databases">
        <authorList>
            <person name="Meier V. D."/>
        </authorList>
    </citation>
    <scope>NUCLEOTIDE SEQUENCE</scope>
    <source>
        <strain evidence="3">AVDCRST_MAG41</strain>
    </source>
</reference>
<dbReference type="GO" id="GO:0016491">
    <property type="term" value="F:oxidoreductase activity"/>
    <property type="evidence" value="ECO:0007669"/>
    <property type="project" value="UniProtKB-KW"/>
</dbReference>
<evidence type="ECO:0000256" key="1">
    <source>
        <dbReference type="ARBA" id="ARBA00023002"/>
    </source>
</evidence>
<dbReference type="AlphaFoldDB" id="A0A6J4K1X8"/>
<protein>
    <recommendedName>
        <fullName evidence="2">Molybdopterin dehydrogenase FAD-binding domain-containing protein</fullName>
    </recommendedName>
</protein>
<name>A0A6J4K1X8_9ACTN</name>
<evidence type="ECO:0000313" key="3">
    <source>
        <dbReference type="EMBL" id="CAA9292953.1"/>
    </source>
</evidence>
<feature type="domain" description="Molybdopterin dehydrogenase FAD-binding" evidence="2">
    <location>
        <begin position="9"/>
        <end position="62"/>
    </location>
</feature>
<dbReference type="EMBL" id="CADCTP010000444">
    <property type="protein sequence ID" value="CAA9292953.1"/>
    <property type="molecule type" value="Genomic_DNA"/>
</dbReference>
<accession>A0A6J4K1X8</accession>
<dbReference type="Pfam" id="PF00941">
    <property type="entry name" value="FAD_binding_5"/>
    <property type="match status" value="1"/>
</dbReference>
<feature type="non-terminal residue" evidence="3">
    <location>
        <position position="64"/>
    </location>
</feature>
<keyword evidence="1" id="KW-0560">Oxidoreductase</keyword>
<dbReference type="InterPro" id="IPR036318">
    <property type="entry name" value="FAD-bd_PCMH-like_sf"/>
</dbReference>
<evidence type="ECO:0000259" key="2">
    <source>
        <dbReference type="Pfam" id="PF00941"/>
    </source>
</evidence>
<proteinExistence type="predicted"/>
<dbReference type="InterPro" id="IPR002346">
    <property type="entry name" value="Mopterin_DH_FAD-bd"/>
</dbReference>
<dbReference type="SUPFAM" id="SSF56176">
    <property type="entry name" value="FAD-binding/transporter-associated domain-like"/>
    <property type="match status" value="1"/>
</dbReference>